<dbReference type="AlphaFoldDB" id="A0AA88L1Z3"/>
<accession>A0AA88L1Z3</accession>
<evidence type="ECO:0000313" key="4">
    <source>
        <dbReference type="EMBL" id="KAK2715978.1"/>
    </source>
</evidence>
<dbReference type="PANTHER" id="PTHR12236">
    <property type="entry name" value="STRUCTURAL CONTITUENT OF CUTICLE"/>
    <property type="match status" value="1"/>
</dbReference>
<dbReference type="GO" id="GO:0005615">
    <property type="term" value="C:extracellular space"/>
    <property type="evidence" value="ECO:0007669"/>
    <property type="project" value="TreeGrafter"/>
</dbReference>
<feature type="signal peptide" evidence="3">
    <location>
        <begin position="1"/>
        <end position="15"/>
    </location>
</feature>
<dbReference type="PANTHER" id="PTHR12236:SF95">
    <property type="entry name" value="CUTICULAR PROTEIN 76BD, ISOFORM C-RELATED"/>
    <property type="match status" value="1"/>
</dbReference>
<dbReference type="PRINTS" id="PR00947">
    <property type="entry name" value="CUTICLE"/>
</dbReference>
<dbReference type="Pfam" id="PF00379">
    <property type="entry name" value="Chitin_bind_4"/>
    <property type="match status" value="1"/>
</dbReference>
<evidence type="ECO:0000256" key="1">
    <source>
        <dbReference type="ARBA" id="ARBA00022460"/>
    </source>
</evidence>
<dbReference type="PROSITE" id="PS00233">
    <property type="entry name" value="CHIT_BIND_RR_1"/>
    <property type="match status" value="1"/>
</dbReference>
<keyword evidence="3" id="KW-0732">Signal</keyword>
<evidence type="ECO:0000256" key="2">
    <source>
        <dbReference type="PROSITE-ProRule" id="PRU00497"/>
    </source>
</evidence>
<keyword evidence="1 2" id="KW-0193">Cuticle</keyword>
<name>A0AA88L1Z3_ARTSF</name>
<keyword evidence="5" id="KW-1185">Reference proteome</keyword>
<reference evidence="4" key="1">
    <citation type="submission" date="2023-07" db="EMBL/GenBank/DDBJ databases">
        <title>Chromosome-level genome assembly of Artemia franciscana.</title>
        <authorList>
            <person name="Jo E."/>
        </authorList>
    </citation>
    <scope>NUCLEOTIDE SEQUENCE</scope>
    <source>
        <tissue evidence="4">Whole body</tissue>
    </source>
</reference>
<dbReference type="GO" id="GO:0042302">
    <property type="term" value="F:structural constituent of cuticle"/>
    <property type="evidence" value="ECO:0007669"/>
    <property type="project" value="UniProtKB-UniRule"/>
</dbReference>
<sequence length="278" mass="30027">MKTSLLALLVTAATAQYGAYYQEGESTPLRPMIQSQGSAAPAVAGYAYDYKVGDDTTGDIQAAVQKGDDKKVTGEYTVHQPDGCIRHVTYTADENGYQPTVTYSGPCDPTSYTIPAIPAEIIEIEKKNLAKAATDSALVAAEYKAVVNSQMKIVADHEKMKAEIAAAELKKQIATTASQATAYNSQTPSISYEKPASPSYIYDTAIYYGANNVLPVAPMSDKVIADESTEKPMIYGTPEMIPLYDAPEELPKTPAATKLVAQPLQMYVKRKQENQPAY</sequence>
<feature type="chain" id="PRO_5041703975" description="Cuticle protein" evidence="3">
    <location>
        <begin position="16"/>
        <end position="278"/>
    </location>
</feature>
<dbReference type="EMBL" id="JAVRJZ010000012">
    <property type="protein sequence ID" value="KAK2715978.1"/>
    <property type="molecule type" value="Genomic_DNA"/>
</dbReference>
<evidence type="ECO:0000313" key="5">
    <source>
        <dbReference type="Proteomes" id="UP001187531"/>
    </source>
</evidence>
<dbReference type="PROSITE" id="PS51155">
    <property type="entry name" value="CHIT_BIND_RR_2"/>
    <property type="match status" value="1"/>
</dbReference>
<proteinExistence type="predicted"/>
<protein>
    <recommendedName>
        <fullName evidence="6">Cuticle protein</fullName>
    </recommendedName>
</protein>
<comment type="caution">
    <text evidence="4">The sequence shown here is derived from an EMBL/GenBank/DDBJ whole genome shotgun (WGS) entry which is preliminary data.</text>
</comment>
<dbReference type="GO" id="GO:0031012">
    <property type="term" value="C:extracellular matrix"/>
    <property type="evidence" value="ECO:0007669"/>
    <property type="project" value="TreeGrafter"/>
</dbReference>
<dbReference type="Proteomes" id="UP001187531">
    <property type="component" value="Unassembled WGS sequence"/>
</dbReference>
<evidence type="ECO:0000256" key="3">
    <source>
        <dbReference type="SAM" id="SignalP"/>
    </source>
</evidence>
<dbReference type="InterPro" id="IPR051217">
    <property type="entry name" value="Insect_Cuticle_Struc_Prot"/>
</dbReference>
<dbReference type="InterPro" id="IPR000618">
    <property type="entry name" value="Insect_cuticle"/>
</dbReference>
<evidence type="ECO:0008006" key="6">
    <source>
        <dbReference type="Google" id="ProtNLM"/>
    </source>
</evidence>
<dbReference type="InterPro" id="IPR031311">
    <property type="entry name" value="CHIT_BIND_RR_consensus"/>
</dbReference>
<gene>
    <name evidence="4" type="ORF">QYM36_010512</name>
</gene>
<organism evidence="4 5">
    <name type="scientific">Artemia franciscana</name>
    <name type="common">Brine shrimp</name>
    <name type="synonym">Artemia sanfranciscana</name>
    <dbReference type="NCBI Taxonomy" id="6661"/>
    <lineage>
        <taxon>Eukaryota</taxon>
        <taxon>Metazoa</taxon>
        <taxon>Ecdysozoa</taxon>
        <taxon>Arthropoda</taxon>
        <taxon>Crustacea</taxon>
        <taxon>Branchiopoda</taxon>
        <taxon>Anostraca</taxon>
        <taxon>Artemiidae</taxon>
        <taxon>Artemia</taxon>
    </lineage>
</organism>